<keyword evidence="3" id="KW-1185">Reference proteome</keyword>
<evidence type="ECO:0000256" key="1">
    <source>
        <dbReference type="SAM" id="MobiDB-lite"/>
    </source>
</evidence>
<dbReference type="AlphaFoldDB" id="C1EG76"/>
<dbReference type="Proteomes" id="UP000002009">
    <property type="component" value="Chromosome 13"/>
</dbReference>
<accession>C1EG76</accession>
<dbReference type="RefSeq" id="XP_002505716.1">
    <property type="nucleotide sequence ID" value="XM_002505670.1"/>
</dbReference>
<feature type="region of interest" description="Disordered" evidence="1">
    <location>
        <begin position="229"/>
        <end position="294"/>
    </location>
</feature>
<gene>
    <name evidence="2" type="ORF">MICPUN_109355</name>
</gene>
<dbReference type="EMBL" id="CP001331">
    <property type="protein sequence ID" value="ACO66974.1"/>
    <property type="molecule type" value="Genomic_DNA"/>
</dbReference>
<dbReference type="GeneID" id="8248401"/>
<name>C1EG76_MICCC</name>
<protein>
    <submittedName>
        <fullName evidence="2">Uncharacterized protein</fullName>
    </submittedName>
</protein>
<evidence type="ECO:0000313" key="3">
    <source>
        <dbReference type="Proteomes" id="UP000002009"/>
    </source>
</evidence>
<dbReference type="KEGG" id="mis:MICPUN_109355"/>
<dbReference type="OrthoDB" id="549092at2759"/>
<dbReference type="OMA" id="CRRTLHY"/>
<reference evidence="2 3" key="1">
    <citation type="journal article" date="2009" name="Science">
        <title>Green evolution and dynamic adaptations revealed by genomes of the marine picoeukaryotes Micromonas.</title>
        <authorList>
            <person name="Worden A.Z."/>
            <person name="Lee J.H."/>
            <person name="Mock T."/>
            <person name="Rouze P."/>
            <person name="Simmons M.P."/>
            <person name="Aerts A.L."/>
            <person name="Allen A.E."/>
            <person name="Cuvelier M.L."/>
            <person name="Derelle E."/>
            <person name="Everett M.V."/>
            <person name="Foulon E."/>
            <person name="Grimwood J."/>
            <person name="Gundlach H."/>
            <person name="Henrissat B."/>
            <person name="Napoli C."/>
            <person name="McDonald S.M."/>
            <person name="Parker M.S."/>
            <person name="Rombauts S."/>
            <person name="Salamov A."/>
            <person name="Von Dassow P."/>
            <person name="Badger J.H."/>
            <person name="Coutinho P.M."/>
            <person name="Demir E."/>
            <person name="Dubchak I."/>
            <person name="Gentemann C."/>
            <person name="Eikrem W."/>
            <person name="Gready J.E."/>
            <person name="John U."/>
            <person name="Lanier W."/>
            <person name="Lindquist E.A."/>
            <person name="Lucas S."/>
            <person name="Mayer K.F."/>
            <person name="Moreau H."/>
            <person name="Not F."/>
            <person name="Otillar R."/>
            <person name="Panaud O."/>
            <person name="Pangilinan J."/>
            <person name="Paulsen I."/>
            <person name="Piegu B."/>
            <person name="Poliakov A."/>
            <person name="Robbens S."/>
            <person name="Schmutz J."/>
            <person name="Toulza E."/>
            <person name="Wyss T."/>
            <person name="Zelensky A."/>
            <person name="Zhou K."/>
            <person name="Armbrust E.V."/>
            <person name="Bhattacharya D."/>
            <person name="Goodenough U.W."/>
            <person name="Van de Peer Y."/>
            <person name="Grigoriev I.V."/>
        </authorList>
    </citation>
    <scope>NUCLEOTIDE SEQUENCE [LARGE SCALE GENOMIC DNA]</scope>
    <source>
        <strain evidence="3">RCC299 / NOUM17</strain>
    </source>
</reference>
<dbReference type="InParanoid" id="C1EG76"/>
<sequence>MGIQGVPIAPEAGFGGKYLPGGPPAMPGMPLGGPPPEVLVSPEHMAAYAANCRRTLHYAVNGTLLAKRDHIQHQIGRLRARMLEVAHVKGVMEREIQNEASEALQRLESSESLKMMRIQREVDELARHADAINTLASEVDAVTSAPDAHTAEFLGRYRAMYDACDRLARRPLPEPADVDASDFEREARLYTAAVKERDALSRLLEVKDNMIWSLLDQRREMQEEIDNLKSQKAGLFGGGYAAPGESEGEEEEEPPIEGEGEEQPEERSNEGEEGAEPPATGEEEGAPEPPPEEA</sequence>
<evidence type="ECO:0000313" key="2">
    <source>
        <dbReference type="EMBL" id="ACO66974.1"/>
    </source>
</evidence>
<feature type="compositionally biased region" description="Acidic residues" evidence="1">
    <location>
        <begin position="246"/>
        <end position="264"/>
    </location>
</feature>
<proteinExistence type="predicted"/>
<organism evidence="2 3">
    <name type="scientific">Micromonas commoda (strain RCC299 / NOUM17 / CCMP2709)</name>
    <name type="common">Picoplanktonic green alga</name>
    <dbReference type="NCBI Taxonomy" id="296587"/>
    <lineage>
        <taxon>Eukaryota</taxon>
        <taxon>Viridiplantae</taxon>
        <taxon>Chlorophyta</taxon>
        <taxon>Mamiellophyceae</taxon>
        <taxon>Mamiellales</taxon>
        <taxon>Mamiellaceae</taxon>
        <taxon>Micromonas</taxon>
    </lineage>
</organism>
<dbReference type="eggNOG" id="ENOG502S7AK">
    <property type="taxonomic scope" value="Eukaryota"/>
</dbReference>
<feature type="compositionally biased region" description="Acidic residues" evidence="1">
    <location>
        <begin position="271"/>
        <end position="294"/>
    </location>
</feature>